<keyword evidence="1" id="KW-0808">Transferase</keyword>
<dbReference type="EMBL" id="JAKCXM010000224">
    <property type="protein sequence ID" value="KAJ0398212.1"/>
    <property type="molecule type" value="Genomic_DNA"/>
</dbReference>
<feature type="domain" description="Deacetylase sirtuin-type" evidence="4">
    <location>
        <begin position="8"/>
        <end position="344"/>
    </location>
</feature>
<feature type="binding site" evidence="3">
    <location>
        <position position="221"/>
    </location>
    <ligand>
        <name>Zn(2+)</name>
        <dbReference type="ChEBI" id="CHEBI:29105"/>
    </ligand>
</feature>
<evidence type="ECO:0000256" key="3">
    <source>
        <dbReference type="PROSITE-ProRule" id="PRU00236"/>
    </source>
</evidence>
<gene>
    <name evidence="5" type="ORF">P43SY_006344</name>
</gene>
<dbReference type="AlphaFoldDB" id="A0AAD5Q7B5"/>
<feature type="binding site" evidence="3">
    <location>
        <position position="189"/>
    </location>
    <ligand>
        <name>Zn(2+)</name>
        <dbReference type="ChEBI" id="CHEBI:29105"/>
    </ligand>
</feature>
<evidence type="ECO:0000256" key="1">
    <source>
        <dbReference type="ARBA" id="ARBA00022679"/>
    </source>
</evidence>
<dbReference type="Pfam" id="PF02146">
    <property type="entry name" value="SIR2"/>
    <property type="match status" value="1"/>
</dbReference>
<dbReference type="Proteomes" id="UP001209570">
    <property type="component" value="Unassembled WGS sequence"/>
</dbReference>
<dbReference type="Gene3D" id="3.40.50.1220">
    <property type="entry name" value="TPP-binding domain"/>
    <property type="match status" value="2"/>
</dbReference>
<dbReference type="PANTHER" id="PTHR48252">
    <property type="entry name" value="HISTONE DEACETYLASE 2-RELATED"/>
    <property type="match status" value="1"/>
</dbReference>
<keyword evidence="2" id="KW-0520">NAD</keyword>
<keyword evidence="3" id="KW-0862">Zinc</keyword>
<dbReference type="GO" id="GO:0070403">
    <property type="term" value="F:NAD+ binding"/>
    <property type="evidence" value="ECO:0007669"/>
    <property type="project" value="InterPro"/>
</dbReference>
<keyword evidence="3" id="KW-0479">Metal-binding</keyword>
<evidence type="ECO:0000313" key="6">
    <source>
        <dbReference type="Proteomes" id="UP001209570"/>
    </source>
</evidence>
<dbReference type="InterPro" id="IPR026590">
    <property type="entry name" value="Ssirtuin_cat_dom"/>
</dbReference>
<dbReference type="SUPFAM" id="SSF52467">
    <property type="entry name" value="DHS-like NAD/FAD-binding domain"/>
    <property type="match status" value="1"/>
</dbReference>
<reference evidence="5" key="1">
    <citation type="submission" date="2021-12" db="EMBL/GenBank/DDBJ databases">
        <title>Prjna785345.</title>
        <authorList>
            <person name="Rujirawat T."/>
            <person name="Krajaejun T."/>
        </authorList>
    </citation>
    <scope>NUCLEOTIDE SEQUENCE</scope>
    <source>
        <strain evidence="5">Pi057C3</strain>
    </source>
</reference>
<dbReference type="PANTHER" id="PTHR48252:SF77">
    <property type="entry name" value="HISTONE DEACETYLASE DOMAIN-CONTAINING PROTEIN"/>
    <property type="match status" value="1"/>
</dbReference>
<sequence length="350" mass="39174">MMSSGTTTMDDGDALRRAAEKIAAADVILLAAGAGFSADSGLPVYNDIAAVEAYEAQGLEYQDLCDPYWLESDEEIFYGFWGSCVNAYRDTRTHRGYELLAKWKQRLINKRASPEAFRQTLDRLRHNGTFLPSIDNASATTNDPFFVYTSNVDAHFHRHFNANEIYELHGSVETWQCAGAVDGKSRQPCEATWRLPESARFAIDRQTMRADGQAITTCPTCGGQARPNVLMFHDKNWIANIDEEMLENNRDLKLVVLEIGCGMRVPSVRRETEMVVADAFQRCLARREAEGCAARASEQVTLIRVNPDFPQCDHATLVANDLVVSLRSTGLRALERLEEQIQQSSQAPKQ</sequence>
<name>A0AAD5Q7B5_PYTIN</name>
<dbReference type="GO" id="GO:0016740">
    <property type="term" value="F:transferase activity"/>
    <property type="evidence" value="ECO:0007669"/>
    <property type="project" value="UniProtKB-KW"/>
</dbReference>
<keyword evidence="6" id="KW-1185">Reference proteome</keyword>
<dbReference type="CDD" id="cd00296">
    <property type="entry name" value="SIR2"/>
    <property type="match status" value="1"/>
</dbReference>
<dbReference type="InterPro" id="IPR029035">
    <property type="entry name" value="DHS-like_NAD/FAD-binding_dom"/>
</dbReference>
<evidence type="ECO:0000256" key="2">
    <source>
        <dbReference type="ARBA" id="ARBA00023027"/>
    </source>
</evidence>
<evidence type="ECO:0000259" key="4">
    <source>
        <dbReference type="PROSITE" id="PS50305"/>
    </source>
</evidence>
<organism evidence="5 6">
    <name type="scientific">Pythium insidiosum</name>
    <name type="common">Pythiosis disease agent</name>
    <dbReference type="NCBI Taxonomy" id="114742"/>
    <lineage>
        <taxon>Eukaryota</taxon>
        <taxon>Sar</taxon>
        <taxon>Stramenopiles</taxon>
        <taxon>Oomycota</taxon>
        <taxon>Peronosporomycetes</taxon>
        <taxon>Pythiales</taxon>
        <taxon>Pythiaceae</taxon>
        <taxon>Pythium</taxon>
    </lineage>
</organism>
<accession>A0AAD5Q7B5</accession>
<comment type="caution">
    <text evidence="5">The sequence shown here is derived from an EMBL/GenBank/DDBJ whole genome shotgun (WGS) entry which is preliminary data.</text>
</comment>
<feature type="binding site" evidence="3">
    <location>
        <position position="177"/>
    </location>
    <ligand>
        <name>Zn(2+)</name>
        <dbReference type="ChEBI" id="CHEBI:29105"/>
    </ligand>
</feature>
<proteinExistence type="predicted"/>
<feature type="binding site" evidence="3">
    <location>
        <position position="218"/>
    </location>
    <ligand>
        <name>Zn(2+)</name>
        <dbReference type="ChEBI" id="CHEBI:29105"/>
    </ligand>
</feature>
<dbReference type="GO" id="GO:0046872">
    <property type="term" value="F:metal ion binding"/>
    <property type="evidence" value="ECO:0007669"/>
    <property type="project" value="UniProtKB-KW"/>
</dbReference>
<dbReference type="PROSITE" id="PS50305">
    <property type="entry name" value="SIRTUIN"/>
    <property type="match status" value="1"/>
</dbReference>
<dbReference type="Gene3D" id="3.30.1600.10">
    <property type="entry name" value="SIR2/SIRT2 'Small Domain"/>
    <property type="match status" value="2"/>
</dbReference>
<evidence type="ECO:0000313" key="5">
    <source>
        <dbReference type="EMBL" id="KAJ0398212.1"/>
    </source>
</evidence>
<protein>
    <recommendedName>
        <fullName evidence="4">Deacetylase sirtuin-type domain-containing protein</fullName>
    </recommendedName>
</protein>
<dbReference type="InterPro" id="IPR003000">
    <property type="entry name" value="Sirtuin"/>
</dbReference>
<dbReference type="InterPro" id="IPR026591">
    <property type="entry name" value="Sirtuin_cat_small_dom_sf"/>
</dbReference>
<feature type="active site" description="Proton acceptor" evidence="3">
    <location>
        <position position="169"/>
    </location>
</feature>